<feature type="domain" description="HAMP" evidence="13">
    <location>
        <begin position="203"/>
        <end position="255"/>
    </location>
</feature>
<dbReference type="OrthoDB" id="3272969at2"/>
<dbReference type="SUPFAM" id="SSF47384">
    <property type="entry name" value="Homodimeric domain of signal transducing histidine kinase"/>
    <property type="match status" value="1"/>
</dbReference>
<feature type="region of interest" description="Disordered" evidence="10">
    <location>
        <begin position="489"/>
        <end position="509"/>
    </location>
</feature>
<keyword evidence="5" id="KW-0808">Transferase</keyword>
<dbReference type="InterPro" id="IPR007891">
    <property type="entry name" value="CHASE3"/>
</dbReference>
<comment type="catalytic activity">
    <reaction evidence="1">
        <text>ATP + protein L-histidine = ADP + protein N-phospho-L-histidine.</text>
        <dbReference type="EC" id="2.7.13.3"/>
    </reaction>
</comment>
<dbReference type="RefSeq" id="WP_134716377.1">
    <property type="nucleotide sequence ID" value="NZ_SDKM01000011.1"/>
</dbReference>
<evidence type="ECO:0000256" key="6">
    <source>
        <dbReference type="ARBA" id="ARBA00022692"/>
    </source>
</evidence>
<evidence type="ECO:0000256" key="7">
    <source>
        <dbReference type="ARBA" id="ARBA00022777"/>
    </source>
</evidence>
<dbReference type="InterPro" id="IPR004358">
    <property type="entry name" value="Sig_transdc_His_kin-like_C"/>
</dbReference>
<proteinExistence type="predicted"/>
<keyword evidence="9" id="KW-0902">Two-component regulatory system</keyword>
<dbReference type="InterPro" id="IPR036097">
    <property type="entry name" value="HisK_dim/P_sf"/>
</dbReference>
<dbReference type="PRINTS" id="PR00344">
    <property type="entry name" value="BCTRLSENSOR"/>
</dbReference>
<comment type="caution">
    <text evidence="14">The sequence shown here is derived from an EMBL/GenBank/DDBJ whole genome shotgun (WGS) entry which is preliminary data.</text>
</comment>
<keyword evidence="6 11" id="KW-0812">Transmembrane</keyword>
<comment type="subcellular location">
    <subcellularLocation>
        <location evidence="2">Cell membrane</location>
    </subcellularLocation>
</comment>
<evidence type="ECO:0000313" key="15">
    <source>
        <dbReference type="Proteomes" id="UP000295198"/>
    </source>
</evidence>
<dbReference type="InterPro" id="IPR005467">
    <property type="entry name" value="His_kinase_dom"/>
</dbReference>
<dbReference type="Gene3D" id="3.30.565.10">
    <property type="entry name" value="Histidine kinase-like ATPase, C-terminal domain"/>
    <property type="match status" value="1"/>
</dbReference>
<keyword evidence="8 11" id="KW-1133">Transmembrane helix</keyword>
<dbReference type="PROSITE" id="PS50885">
    <property type="entry name" value="HAMP"/>
    <property type="match status" value="1"/>
</dbReference>
<dbReference type="SMART" id="SM00388">
    <property type="entry name" value="HisKA"/>
    <property type="match status" value="1"/>
</dbReference>
<name>A0A4Q4ZEE4_9ACTN</name>
<evidence type="ECO:0000256" key="10">
    <source>
        <dbReference type="SAM" id="MobiDB-lite"/>
    </source>
</evidence>
<dbReference type="PANTHER" id="PTHR43711">
    <property type="entry name" value="TWO-COMPONENT HISTIDINE KINASE"/>
    <property type="match status" value="1"/>
</dbReference>
<dbReference type="Pfam" id="PF02518">
    <property type="entry name" value="HATPase_c"/>
    <property type="match status" value="1"/>
</dbReference>
<evidence type="ECO:0000256" key="1">
    <source>
        <dbReference type="ARBA" id="ARBA00000085"/>
    </source>
</evidence>
<dbReference type="FunFam" id="1.10.287.130:FF:000001">
    <property type="entry name" value="Two-component sensor histidine kinase"/>
    <property type="match status" value="1"/>
</dbReference>
<dbReference type="Gene3D" id="6.10.340.10">
    <property type="match status" value="1"/>
</dbReference>
<organism evidence="14 15">
    <name type="scientific">Nocardioides guangzhouensis</name>
    <dbReference type="NCBI Taxonomy" id="2497878"/>
    <lineage>
        <taxon>Bacteria</taxon>
        <taxon>Bacillati</taxon>
        <taxon>Actinomycetota</taxon>
        <taxon>Actinomycetes</taxon>
        <taxon>Propionibacteriales</taxon>
        <taxon>Nocardioidaceae</taxon>
        <taxon>Nocardioides</taxon>
    </lineage>
</organism>
<dbReference type="InterPro" id="IPR003594">
    <property type="entry name" value="HATPase_dom"/>
</dbReference>
<evidence type="ECO:0000259" key="12">
    <source>
        <dbReference type="PROSITE" id="PS50109"/>
    </source>
</evidence>
<dbReference type="InterPro" id="IPR003660">
    <property type="entry name" value="HAMP_dom"/>
</dbReference>
<dbReference type="SMART" id="SM00387">
    <property type="entry name" value="HATPase_c"/>
    <property type="match status" value="1"/>
</dbReference>
<gene>
    <name evidence="14" type="ORF">EKO23_08965</name>
</gene>
<feature type="transmembrane region" description="Helical" evidence="11">
    <location>
        <begin position="12"/>
        <end position="33"/>
    </location>
</feature>
<dbReference type="InterPro" id="IPR050736">
    <property type="entry name" value="Sensor_HK_Regulatory"/>
</dbReference>
<dbReference type="Gene3D" id="1.10.287.130">
    <property type="match status" value="1"/>
</dbReference>
<dbReference type="PANTHER" id="PTHR43711:SF31">
    <property type="entry name" value="HISTIDINE KINASE"/>
    <property type="match status" value="1"/>
</dbReference>
<dbReference type="Pfam" id="PF00512">
    <property type="entry name" value="HisKA"/>
    <property type="match status" value="1"/>
</dbReference>
<dbReference type="InterPro" id="IPR036890">
    <property type="entry name" value="HATPase_C_sf"/>
</dbReference>
<dbReference type="SUPFAM" id="SSF55874">
    <property type="entry name" value="ATPase domain of HSP90 chaperone/DNA topoisomerase II/histidine kinase"/>
    <property type="match status" value="1"/>
</dbReference>
<dbReference type="CDD" id="cd06225">
    <property type="entry name" value="HAMP"/>
    <property type="match status" value="1"/>
</dbReference>
<dbReference type="Pfam" id="PF05227">
    <property type="entry name" value="CHASE3"/>
    <property type="match status" value="1"/>
</dbReference>
<protein>
    <recommendedName>
        <fullName evidence="3">histidine kinase</fullName>
        <ecNumber evidence="3">2.7.13.3</ecNumber>
    </recommendedName>
</protein>
<dbReference type="AlphaFoldDB" id="A0A4Q4ZEE4"/>
<dbReference type="PROSITE" id="PS50109">
    <property type="entry name" value="HIS_KIN"/>
    <property type="match status" value="1"/>
</dbReference>
<keyword evidence="4" id="KW-0597">Phosphoprotein</keyword>
<evidence type="ECO:0000313" key="14">
    <source>
        <dbReference type="EMBL" id="RYP86427.1"/>
    </source>
</evidence>
<feature type="domain" description="Histidine kinase" evidence="12">
    <location>
        <begin position="277"/>
        <end position="492"/>
    </location>
</feature>
<keyword evidence="7" id="KW-0418">Kinase</keyword>
<dbReference type="CDD" id="cd00075">
    <property type="entry name" value="HATPase"/>
    <property type="match status" value="1"/>
</dbReference>
<accession>A0A4Q4ZEE4</accession>
<evidence type="ECO:0000256" key="4">
    <source>
        <dbReference type="ARBA" id="ARBA00022553"/>
    </source>
</evidence>
<keyword evidence="15" id="KW-1185">Reference proteome</keyword>
<sequence length="509" mass="54256">MGRTVGQRVARVVLVAAVLVLVVGGVGIAGLVATSRTSDLLLDRVEPARQANDGVLQDLTDAETGIRGWTLSGDQGALVPFLDAMESLPEHQGVLVRLSPDDAHLADLVAPQDDAVDAWIEQYANPRLDAGTGHYDPELFTTGRALFADVRAANARVDRELGRMAVDARAENRSAWTTSVALIAGAVVLGLAAVAGLGRSLVRSIQRPLAALASVLQRLAAGETGARAATEGLREIGAVGEAVNQLAVENEHGRAVETEVRETLYELDRTRSDFVSNVSHELRTPLTSIRGYLELLEGEADPAGPERRMWEAVDRNVERLSLLIEDLLMLSKVEARGTALTEIDLREVVREVVADLQPVAARRDVRVELDVPSGPLRVLADETQILRAILNVTANAVKFTRPGGWVRVRVGETGEDALVTVEDNGIGIPAGEVAGVGRRFFRGSNAVDQQVAGTGLGLRIVQTIMDRQAGSVTLESIEDEGTTVRLRMPLRGAGPPPEDPAAKPVPAVT</sequence>
<evidence type="ECO:0000256" key="11">
    <source>
        <dbReference type="SAM" id="Phobius"/>
    </source>
</evidence>
<evidence type="ECO:0000256" key="5">
    <source>
        <dbReference type="ARBA" id="ARBA00022679"/>
    </source>
</evidence>
<dbReference type="Proteomes" id="UP000295198">
    <property type="component" value="Unassembled WGS sequence"/>
</dbReference>
<dbReference type="EC" id="2.7.13.3" evidence="3"/>
<evidence type="ECO:0000256" key="3">
    <source>
        <dbReference type="ARBA" id="ARBA00012438"/>
    </source>
</evidence>
<keyword evidence="11" id="KW-0472">Membrane</keyword>
<dbReference type="GO" id="GO:0005886">
    <property type="term" value="C:plasma membrane"/>
    <property type="evidence" value="ECO:0007669"/>
    <property type="project" value="UniProtKB-SubCell"/>
</dbReference>
<evidence type="ECO:0000259" key="13">
    <source>
        <dbReference type="PROSITE" id="PS50885"/>
    </source>
</evidence>
<dbReference type="SMART" id="SM00304">
    <property type="entry name" value="HAMP"/>
    <property type="match status" value="1"/>
</dbReference>
<dbReference type="Pfam" id="PF00672">
    <property type="entry name" value="HAMP"/>
    <property type="match status" value="1"/>
</dbReference>
<dbReference type="InterPro" id="IPR003661">
    <property type="entry name" value="HisK_dim/P_dom"/>
</dbReference>
<evidence type="ECO:0000256" key="9">
    <source>
        <dbReference type="ARBA" id="ARBA00023012"/>
    </source>
</evidence>
<reference evidence="14 15" key="1">
    <citation type="submission" date="2019-01" db="EMBL/GenBank/DDBJ databases">
        <title>Nocardioides guangzhouensis sp. nov., an actinobacterium isolated from soil.</title>
        <authorList>
            <person name="Fu Y."/>
            <person name="Cai Y."/>
            <person name="Lin Z."/>
            <person name="Chen P."/>
        </authorList>
    </citation>
    <scope>NUCLEOTIDE SEQUENCE [LARGE SCALE GENOMIC DNA]</scope>
    <source>
        <strain evidence="14 15">130</strain>
    </source>
</reference>
<dbReference type="CDD" id="cd00082">
    <property type="entry name" value="HisKA"/>
    <property type="match status" value="1"/>
</dbReference>
<dbReference type="EMBL" id="SDKM01000011">
    <property type="protein sequence ID" value="RYP86427.1"/>
    <property type="molecule type" value="Genomic_DNA"/>
</dbReference>
<evidence type="ECO:0000256" key="2">
    <source>
        <dbReference type="ARBA" id="ARBA00004236"/>
    </source>
</evidence>
<dbReference type="GO" id="GO:0000155">
    <property type="term" value="F:phosphorelay sensor kinase activity"/>
    <property type="evidence" value="ECO:0007669"/>
    <property type="project" value="InterPro"/>
</dbReference>
<evidence type="ECO:0000256" key="8">
    <source>
        <dbReference type="ARBA" id="ARBA00022989"/>
    </source>
</evidence>